<reference evidence="2 3" key="1">
    <citation type="submission" date="2011-02" db="EMBL/GenBank/DDBJ databases">
        <title>The Genome Sequence of Sphaeroforma arctica JP610.</title>
        <authorList>
            <consortium name="The Broad Institute Genome Sequencing Platform"/>
            <person name="Russ C."/>
            <person name="Cuomo C."/>
            <person name="Young S.K."/>
            <person name="Zeng Q."/>
            <person name="Gargeya S."/>
            <person name="Alvarado L."/>
            <person name="Berlin A."/>
            <person name="Chapman S.B."/>
            <person name="Chen Z."/>
            <person name="Freedman E."/>
            <person name="Gellesch M."/>
            <person name="Goldberg J."/>
            <person name="Griggs A."/>
            <person name="Gujja S."/>
            <person name="Heilman E."/>
            <person name="Heiman D."/>
            <person name="Howarth C."/>
            <person name="Mehta T."/>
            <person name="Neiman D."/>
            <person name="Pearson M."/>
            <person name="Roberts A."/>
            <person name="Saif S."/>
            <person name="Shea T."/>
            <person name="Shenoy N."/>
            <person name="Sisk P."/>
            <person name="Stolte C."/>
            <person name="Sykes S."/>
            <person name="White J."/>
            <person name="Yandava C."/>
            <person name="Burger G."/>
            <person name="Gray M.W."/>
            <person name="Holland P.W.H."/>
            <person name="King N."/>
            <person name="Lang F.B.F."/>
            <person name="Roger A.J."/>
            <person name="Ruiz-Trillo I."/>
            <person name="Haas B."/>
            <person name="Nusbaum C."/>
            <person name="Birren B."/>
        </authorList>
    </citation>
    <scope>NUCLEOTIDE SEQUENCE [LARGE SCALE GENOMIC DNA]</scope>
    <source>
        <strain evidence="2 3">JP610</strain>
    </source>
</reference>
<organism evidence="2 3">
    <name type="scientific">Sphaeroforma arctica JP610</name>
    <dbReference type="NCBI Taxonomy" id="667725"/>
    <lineage>
        <taxon>Eukaryota</taxon>
        <taxon>Ichthyosporea</taxon>
        <taxon>Ichthyophonida</taxon>
        <taxon>Sphaeroforma</taxon>
    </lineage>
</organism>
<dbReference type="RefSeq" id="XP_014153199.1">
    <property type="nucleotide sequence ID" value="XM_014297724.1"/>
</dbReference>
<dbReference type="GeneID" id="25908806"/>
<dbReference type="Proteomes" id="UP000054560">
    <property type="component" value="Unassembled WGS sequence"/>
</dbReference>
<name>A0A0L0FR53_9EUKA</name>
<feature type="compositionally biased region" description="Low complexity" evidence="1">
    <location>
        <begin position="123"/>
        <end position="132"/>
    </location>
</feature>
<gene>
    <name evidence="2" type="ORF">SARC_08302</name>
</gene>
<proteinExistence type="predicted"/>
<evidence type="ECO:0000313" key="2">
    <source>
        <dbReference type="EMBL" id="KNC79297.1"/>
    </source>
</evidence>
<evidence type="ECO:0000256" key="1">
    <source>
        <dbReference type="SAM" id="MobiDB-lite"/>
    </source>
</evidence>
<feature type="compositionally biased region" description="Basic and acidic residues" evidence="1">
    <location>
        <begin position="108"/>
        <end position="120"/>
    </location>
</feature>
<dbReference type="EMBL" id="KQ242329">
    <property type="protein sequence ID" value="KNC79297.1"/>
    <property type="molecule type" value="Genomic_DNA"/>
</dbReference>
<protein>
    <submittedName>
        <fullName evidence="2">Uncharacterized protein</fullName>
    </submittedName>
</protein>
<feature type="region of interest" description="Disordered" evidence="1">
    <location>
        <begin position="33"/>
        <end position="138"/>
    </location>
</feature>
<accession>A0A0L0FR53</accession>
<feature type="non-terminal residue" evidence="2">
    <location>
        <position position="138"/>
    </location>
</feature>
<feature type="compositionally biased region" description="Polar residues" evidence="1">
    <location>
        <begin position="95"/>
        <end position="106"/>
    </location>
</feature>
<feature type="compositionally biased region" description="Basic and acidic residues" evidence="1">
    <location>
        <begin position="63"/>
        <end position="72"/>
    </location>
</feature>
<sequence length="138" mass="15724">MQVLLTLPLYLTSHGPESFRTIPQLTLLSVGEYSNPRANNQDRGRYNTSRFDSKNRGNGQAPRLRDRNDRRGQRNRNTYPAPHPLATASVVPDQETMSEAMTSNTKNSRQDRSQSRDRRPSRSRTSLSNPRTPGKDEN</sequence>
<dbReference type="AlphaFoldDB" id="A0A0L0FR53"/>
<keyword evidence="3" id="KW-1185">Reference proteome</keyword>
<evidence type="ECO:0000313" key="3">
    <source>
        <dbReference type="Proteomes" id="UP000054560"/>
    </source>
</evidence>
<feature type="compositionally biased region" description="Basic and acidic residues" evidence="1">
    <location>
        <begin position="40"/>
        <end position="55"/>
    </location>
</feature>